<protein>
    <submittedName>
        <fullName evidence="1">Uncharacterized protein</fullName>
    </submittedName>
</protein>
<dbReference type="EMBL" id="LASV01000499">
    <property type="protein sequence ID" value="KKA18095.1"/>
    <property type="molecule type" value="Genomic_DNA"/>
</dbReference>
<evidence type="ECO:0000313" key="1">
    <source>
        <dbReference type="EMBL" id="KKA18095.1"/>
    </source>
</evidence>
<dbReference type="Proteomes" id="UP000053958">
    <property type="component" value="Unassembled WGS sequence"/>
</dbReference>
<sequence length="120" mass="13111">MRRAALHVLASITRVQDSSLIDQLLDTGHPTLPVPSPSSPIGCPSNPSVSTCACHCIGVHTTTVGTGPTEEHPHFCKENHFLMADRSIKTYFLSATDRQADRQIDSISNQPTYLPTYLHT</sequence>
<name>A0A0F4YJ00_RASE3</name>
<proteinExistence type="predicted"/>
<gene>
    <name evidence="1" type="ORF">T310_7962</name>
</gene>
<accession>A0A0F4YJ00</accession>
<dbReference type="GeneID" id="25320227"/>
<dbReference type="AlphaFoldDB" id="A0A0F4YJ00"/>
<dbReference type="RefSeq" id="XP_013324707.1">
    <property type="nucleotide sequence ID" value="XM_013469253.1"/>
</dbReference>
<reference evidence="1 2" key="1">
    <citation type="submission" date="2015-04" db="EMBL/GenBank/DDBJ databases">
        <authorList>
            <person name="Heijne W.H."/>
            <person name="Fedorova N.D."/>
            <person name="Nierman W.C."/>
            <person name="Vollebregt A.W."/>
            <person name="Zhao Z."/>
            <person name="Wu L."/>
            <person name="Kumar M."/>
            <person name="Stam H."/>
            <person name="van den Berg M.A."/>
            <person name="Pel H.J."/>
        </authorList>
    </citation>
    <scope>NUCLEOTIDE SEQUENCE [LARGE SCALE GENOMIC DNA]</scope>
    <source>
        <strain evidence="1 2">CBS 393.64</strain>
    </source>
</reference>
<keyword evidence="2" id="KW-1185">Reference proteome</keyword>
<comment type="caution">
    <text evidence="1">The sequence shown here is derived from an EMBL/GenBank/DDBJ whole genome shotgun (WGS) entry which is preliminary data.</text>
</comment>
<evidence type="ECO:0000313" key="2">
    <source>
        <dbReference type="Proteomes" id="UP000053958"/>
    </source>
</evidence>
<organism evidence="1 2">
    <name type="scientific">Rasamsonia emersonii (strain ATCC 16479 / CBS 393.64 / IMI 116815)</name>
    <dbReference type="NCBI Taxonomy" id="1408163"/>
    <lineage>
        <taxon>Eukaryota</taxon>
        <taxon>Fungi</taxon>
        <taxon>Dikarya</taxon>
        <taxon>Ascomycota</taxon>
        <taxon>Pezizomycotina</taxon>
        <taxon>Eurotiomycetes</taxon>
        <taxon>Eurotiomycetidae</taxon>
        <taxon>Eurotiales</taxon>
        <taxon>Trichocomaceae</taxon>
        <taxon>Rasamsonia</taxon>
    </lineage>
</organism>